<dbReference type="OrthoDB" id="9786643at2"/>
<dbReference type="PANTHER" id="PTHR43229">
    <property type="entry name" value="NODULATION PROTEIN J"/>
    <property type="match status" value="1"/>
</dbReference>
<comment type="subcellular location">
    <subcellularLocation>
        <location evidence="1">Membrane</location>
        <topology evidence="1">Multi-pass membrane protein</topology>
    </subcellularLocation>
</comment>
<evidence type="ECO:0000259" key="7">
    <source>
        <dbReference type="Pfam" id="PF01061"/>
    </source>
</evidence>
<evidence type="ECO:0000256" key="4">
    <source>
        <dbReference type="ARBA" id="ARBA00022989"/>
    </source>
</evidence>
<dbReference type="PANTHER" id="PTHR43229:SF3">
    <property type="entry name" value="ABC-TYPE MULTIDRUG TRANSPORT SYSTEM, PERMEASE COMPONENT"/>
    <property type="match status" value="1"/>
</dbReference>
<feature type="transmembrane region" description="Helical" evidence="6">
    <location>
        <begin position="219"/>
        <end position="238"/>
    </location>
</feature>
<dbReference type="InterPro" id="IPR013525">
    <property type="entry name" value="ABC2_TM"/>
</dbReference>
<evidence type="ECO:0000256" key="2">
    <source>
        <dbReference type="ARBA" id="ARBA00007783"/>
    </source>
</evidence>
<keyword evidence="3 6" id="KW-0812">Transmembrane</keyword>
<dbReference type="AlphaFoldDB" id="A0A395JKN0"/>
<feature type="transmembrane region" description="Helical" evidence="6">
    <location>
        <begin position="21"/>
        <end position="43"/>
    </location>
</feature>
<protein>
    <submittedName>
        <fullName evidence="8">ABC-2 type transport system permease protein</fullName>
    </submittedName>
</protein>
<evidence type="ECO:0000256" key="3">
    <source>
        <dbReference type="ARBA" id="ARBA00022692"/>
    </source>
</evidence>
<name>A0A395JKN0_9GAMM</name>
<dbReference type="Proteomes" id="UP000253083">
    <property type="component" value="Unassembled WGS sequence"/>
</dbReference>
<dbReference type="RefSeq" id="WP_113954620.1">
    <property type="nucleotide sequence ID" value="NZ_QNRT01000003.1"/>
</dbReference>
<feature type="transmembrane region" description="Helical" evidence="6">
    <location>
        <begin position="90"/>
        <end position="116"/>
    </location>
</feature>
<dbReference type="GO" id="GO:0043190">
    <property type="term" value="C:ATP-binding cassette (ABC) transporter complex"/>
    <property type="evidence" value="ECO:0007669"/>
    <property type="project" value="InterPro"/>
</dbReference>
<reference evidence="8 9" key="1">
    <citation type="submission" date="2018-06" db="EMBL/GenBank/DDBJ databases">
        <title>Genomic Encyclopedia of Type Strains, Phase IV (KMG-IV): sequencing the most valuable type-strain genomes for metagenomic binning, comparative biology and taxonomic classification.</title>
        <authorList>
            <person name="Goeker M."/>
        </authorList>
    </citation>
    <scope>NUCLEOTIDE SEQUENCE [LARGE SCALE GENOMIC DNA]</scope>
    <source>
        <strain evidence="8 9">DSM 24032</strain>
    </source>
</reference>
<evidence type="ECO:0000256" key="1">
    <source>
        <dbReference type="ARBA" id="ARBA00004141"/>
    </source>
</evidence>
<comment type="caution">
    <text evidence="8">The sequence shown here is derived from an EMBL/GenBank/DDBJ whole genome shotgun (WGS) entry which is preliminary data.</text>
</comment>
<dbReference type="InterPro" id="IPR000412">
    <property type="entry name" value="ABC_2_transport"/>
</dbReference>
<dbReference type="EMBL" id="QNRT01000003">
    <property type="protein sequence ID" value="RBP49612.1"/>
    <property type="molecule type" value="Genomic_DNA"/>
</dbReference>
<sequence>MNIYLNEAGAEILKALRAPEFVLPTLLMPMAFYTLFGVVLPGADNNAPYLLATYGVFAVMGPSIFGFGVGVANERDRGWLQLKRAAPAPAFAYISAKLITTLLFCAAALLPIYLIAGFLGEVALPRGTWTLLFVLHLFSAVPFVLIGLILGFSLNSGGAVAVSNIVFLGLAILGGLWFPVFMFPAPMQTLSAFTPSFHLAELALCVIGAPGERSPQLNLIWISVMTASLGSLAIASWARQR</sequence>
<dbReference type="InParanoid" id="A0A395JKN0"/>
<keyword evidence="4 6" id="KW-1133">Transmembrane helix</keyword>
<dbReference type="InterPro" id="IPR051784">
    <property type="entry name" value="Nod_factor_ABC_transporter"/>
</dbReference>
<gene>
    <name evidence="8" type="ORF">DFR28_10337</name>
</gene>
<evidence type="ECO:0000313" key="9">
    <source>
        <dbReference type="Proteomes" id="UP000253083"/>
    </source>
</evidence>
<keyword evidence="5 6" id="KW-0472">Membrane</keyword>
<dbReference type="PIRSF" id="PIRSF006648">
    <property type="entry name" value="DrrB"/>
    <property type="match status" value="1"/>
</dbReference>
<keyword evidence="9" id="KW-1185">Reference proteome</keyword>
<feature type="transmembrane region" description="Helical" evidence="6">
    <location>
        <begin position="159"/>
        <end position="180"/>
    </location>
</feature>
<feature type="domain" description="ABC-2 type transporter transmembrane" evidence="7">
    <location>
        <begin position="11"/>
        <end position="203"/>
    </location>
</feature>
<dbReference type="Pfam" id="PF01061">
    <property type="entry name" value="ABC2_membrane"/>
    <property type="match status" value="1"/>
</dbReference>
<evidence type="ECO:0000313" key="8">
    <source>
        <dbReference type="EMBL" id="RBP49612.1"/>
    </source>
</evidence>
<feature type="transmembrane region" description="Helical" evidence="6">
    <location>
        <begin position="128"/>
        <end position="152"/>
    </location>
</feature>
<feature type="transmembrane region" description="Helical" evidence="6">
    <location>
        <begin position="49"/>
        <end position="69"/>
    </location>
</feature>
<proteinExistence type="inferred from homology"/>
<dbReference type="GO" id="GO:0140359">
    <property type="term" value="F:ABC-type transporter activity"/>
    <property type="evidence" value="ECO:0007669"/>
    <property type="project" value="InterPro"/>
</dbReference>
<organism evidence="8 9">
    <name type="scientific">Arenicella xantha</name>
    <dbReference type="NCBI Taxonomy" id="644221"/>
    <lineage>
        <taxon>Bacteria</taxon>
        <taxon>Pseudomonadati</taxon>
        <taxon>Pseudomonadota</taxon>
        <taxon>Gammaproteobacteria</taxon>
        <taxon>Arenicellales</taxon>
        <taxon>Arenicellaceae</taxon>
        <taxon>Arenicella</taxon>
    </lineage>
</organism>
<evidence type="ECO:0000256" key="6">
    <source>
        <dbReference type="SAM" id="Phobius"/>
    </source>
</evidence>
<comment type="similarity">
    <text evidence="2">Belongs to the ABC-2 integral membrane protein family.</text>
</comment>
<accession>A0A395JKN0</accession>
<evidence type="ECO:0000256" key="5">
    <source>
        <dbReference type="ARBA" id="ARBA00023136"/>
    </source>
</evidence>